<feature type="domain" description="Sulfatase N-terminal" evidence="8">
    <location>
        <begin position="88"/>
        <end position="423"/>
    </location>
</feature>
<dbReference type="PROSITE" id="PS00149">
    <property type="entry name" value="SULFATASE_2"/>
    <property type="match status" value="1"/>
</dbReference>
<dbReference type="InterPro" id="IPR017850">
    <property type="entry name" value="Alkaline_phosphatase_core_sf"/>
</dbReference>
<keyword evidence="10" id="KW-1185">Reference proteome</keyword>
<evidence type="ECO:0000256" key="2">
    <source>
        <dbReference type="ARBA" id="ARBA00008779"/>
    </source>
</evidence>
<dbReference type="OrthoDB" id="9803751at2"/>
<evidence type="ECO:0000256" key="4">
    <source>
        <dbReference type="ARBA" id="ARBA00022729"/>
    </source>
</evidence>
<dbReference type="STRING" id="1774968.AUC68_03210"/>
<dbReference type="PANTHER" id="PTHR42693:SF42">
    <property type="entry name" value="ARYLSULFATASE G"/>
    <property type="match status" value="1"/>
</dbReference>
<comment type="cofactor">
    <cofactor evidence="1">
        <name>Ca(2+)</name>
        <dbReference type="ChEBI" id="CHEBI:29108"/>
    </cofactor>
</comment>
<dbReference type="RefSeq" id="WP_083240504.1">
    <property type="nucleotide sequence ID" value="NZ_LPWG01000010.1"/>
</dbReference>
<dbReference type="Gene3D" id="3.40.720.10">
    <property type="entry name" value="Alkaline Phosphatase, subunit A"/>
    <property type="match status" value="1"/>
</dbReference>
<keyword evidence="6" id="KW-0106">Calcium</keyword>
<feature type="chain" id="PRO_5009139054" evidence="7">
    <location>
        <begin position="26"/>
        <end position="587"/>
    </location>
</feature>
<dbReference type="InterPro" id="IPR050738">
    <property type="entry name" value="Sulfatase"/>
</dbReference>
<dbReference type="EMBL" id="LPWG01000010">
    <property type="protein sequence ID" value="ODS00134.1"/>
    <property type="molecule type" value="Genomic_DNA"/>
</dbReference>
<dbReference type="Pfam" id="PF00884">
    <property type="entry name" value="Sulfatase"/>
    <property type="match status" value="1"/>
</dbReference>
<reference evidence="9 10" key="1">
    <citation type="journal article" date="2016" name="Environ. Microbiol.">
        <title>New Methyloceanibacter diversity from North Sea sediments includes methanotroph containing solely the soluble methane monooxygenase.</title>
        <authorList>
            <person name="Vekeman B."/>
            <person name="Kerckhof F.M."/>
            <person name="Cremers G."/>
            <person name="de Vos P."/>
            <person name="Vandamme P."/>
            <person name="Boon N."/>
            <person name="Op den Camp H.J."/>
            <person name="Heylen K."/>
        </authorList>
    </citation>
    <scope>NUCLEOTIDE SEQUENCE [LARGE SCALE GENOMIC DNA]</scope>
    <source>
        <strain evidence="9 10">R-67174</strain>
    </source>
</reference>
<evidence type="ECO:0000256" key="3">
    <source>
        <dbReference type="ARBA" id="ARBA00022723"/>
    </source>
</evidence>
<dbReference type="SUPFAM" id="SSF53649">
    <property type="entry name" value="Alkaline phosphatase-like"/>
    <property type="match status" value="1"/>
</dbReference>
<sequence>MFRHISFGLCATALFSLAATSPTFAQSNLRGSATGPTTAPGFSHPEQYMHLEAKKPAPNMYPVIRHPNKEKNAADKLAALAEKTGKKPNIFIFLLDDVGWMDPGFNGGGVSVGNATPEMDRFAAEGLILTSAYSTPSCSPTRATIHTGQNPLHHGILRPPMYGEPGGLDGATTMPMLLKKEGYVTQGVGKWHMGENKGSLPQNVGYDDYVGFLGVSDMYTEWRDVYFNPEVALSPDRFKMMQEDNFNHYEVHCTPGDTEKCENGKLIDLDYIKDLDTHWMDVSLAFLDKMKGSDKPFYLYHATRGCHFDNYPPDEWAGRSMARTVYSDCMVRMDYVFGQLMKKLEEVGEAENTLVILTSDNGPECEIPPRGRTPFRGCKGSSWEGGVRVPTFVYWKGMTQARKSDQLFDLADILPTALHLAGYPGAKLATLFDKKTYIDGVDQTAFLIADGGLSARRSRIYTLNQYFSAVRIDEFKATTTGEIEDGIMKRGYTGGFSGSIFTDTGGAVVVNLYTNPQEDVSVGIRHIPMAVPLGTTGGWYLKELFEYPPQFKVGFMSNNPPIYDTIPIGEMAVKAWIKKHGFGRFQN</sequence>
<protein>
    <submittedName>
        <fullName evidence="9">Arylsulfatase</fullName>
    </submittedName>
</protein>
<evidence type="ECO:0000313" key="9">
    <source>
        <dbReference type="EMBL" id="ODS00134.1"/>
    </source>
</evidence>
<dbReference type="InterPro" id="IPR024607">
    <property type="entry name" value="Sulfatase_CS"/>
</dbReference>
<evidence type="ECO:0000256" key="1">
    <source>
        <dbReference type="ARBA" id="ARBA00001913"/>
    </source>
</evidence>
<dbReference type="GO" id="GO:0004065">
    <property type="term" value="F:arylsulfatase activity"/>
    <property type="evidence" value="ECO:0007669"/>
    <property type="project" value="TreeGrafter"/>
</dbReference>
<organism evidence="9 10">
    <name type="scientific">Methyloceanibacter methanicus</name>
    <dbReference type="NCBI Taxonomy" id="1774968"/>
    <lineage>
        <taxon>Bacteria</taxon>
        <taxon>Pseudomonadati</taxon>
        <taxon>Pseudomonadota</taxon>
        <taxon>Alphaproteobacteria</taxon>
        <taxon>Hyphomicrobiales</taxon>
        <taxon>Hyphomicrobiaceae</taxon>
        <taxon>Methyloceanibacter</taxon>
    </lineage>
</organism>
<proteinExistence type="inferred from homology"/>
<keyword evidence="5" id="KW-0378">Hydrolase</keyword>
<dbReference type="GO" id="GO:0046872">
    <property type="term" value="F:metal ion binding"/>
    <property type="evidence" value="ECO:0007669"/>
    <property type="project" value="UniProtKB-KW"/>
</dbReference>
<dbReference type="Proteomes" id="UP000094501">
    <property type="component" value="Unassembled WGS sequence"/>
</dbReference>
<evidence type="ECO:0000256" key="7">
    <source>
        <dbReference type="SAM" id="SignalP"/>
    </source>
</evidence>
<feature type="signal peptide" evidence="7">
    <location>
        <begin position="1"/>
        <end position="25"/>
    </location>
</feature>
<evidence type="ECO:0000259" key="8">
    <source>
        <dbReference type="Pfam" id="PF00884"/>
    </source>
</evidence>
<evidence type="ECO:0000256" key="6">
    <source>
        <dbReference type="ARBA" id="ARBA00022837"/>
    </source>
</evidence>
<accession>A0A1E3W2Z4</accession>
<dbReference type="InterPro" id="IPR000917">
    <property type="entry name" value="Sulfatase_N"/>
</dbReference>
<name>A0A1E3W2Z4_9HYPH</name>
<comment type="caution">
    <text evidence="9">The sequence shown here is derived from an EMBL/GenBank/DDBJ whole genome shotgun (WGS) entry which is preliminary data.</text>
</comment>
<keyword evidence="4 7" id="KW-0732">Signal</keyword>
<dbReference type="AlphaFoldDB" id="A0A1E3W2Z4"/>
<evidence type="ECO:0000256" key="5">
    <source>
        <dbReference type="ARBA" id="ARBA00022801"/>
    </source>
</evidence>
<keyword evidence="3" id="KW-0479">Metal-binding</keyword>
<gene>
    <name evidence="9" type="ORF">AUC68_03210</name>
</gene>
<dbReference type="PANTHER" id="PTHR42693">
    <property type="entry name" value="ARYLSULFATASE FAMILY MEMBER"/>
    <property type="match status" value="1"/>
</dbReference>
<comment type="similarity">
    <text evidence="2">Belongs to the sulfatase family.</text>
</comment>
<evidence type="ECO:0000313" key="10">
    <source>
        <dbReference type="Proteomes" id="UP000094501"/>
    </source>
</evidence>